<dbReference type="Proteomes" id="UP001620626">
    <property type="component" value="Unassembled WGS sequence"/>
</dbReference>
<reference evidence="2 3" key="1">
    <citation type="submission" date="2024-10" db="EMBL/GenBank/DDBJ databases">
        <authorList>
            <person name="Kim D."/>
        </authorList>
    </citation>
    <scope>NUCLEOTIDE SEQUENCE [LARGE SCALE GENOMIC DNA]</scope>
    <source>
        <strain evidence="2">BH-2024</strain>
    </source>
</reference>
<dbReference type="AlphaFoldDB" id="A0ABD2LUD9"/>
<evidence type="ECO:0000313" key="2">
    <source>
        <dbReference type="EMBL" id="KAL3118850.1"/>
    </source>
</evidence>
<proteinExistence type="predicted"/>
<protein>
    <submittedName>
        <fullName evidence="2">Uncharacterized protein</fullName>
    </submittedName>
</protein>
<gene>
    <name evidence="2" type="ORF">niasHT_008197</name>
</gene>
<feature type="transmembrane region" description="Helical" evidence="1">
    <location>
        <begin position="60"/>
        <end position="85"/>
    </location>
</feature>
<organism evidence="2 3">
    <name type="scientific">Heterodera trifolii</name>
    <dbReference type="NCBI Taxonomy" id="157864"/>
    <lineage>
        <taxon>Eukaryota</taxon>
        <taxon>Metazoa</taxon>
        <taxon>Ecdysozoa</taxon>
        <taxon>Nematoda</taxon>
        <taxon>Chromadorea</taxon>
        <taxon>Rhabditida</taxon>
        <taxon>Tylenchina</taxon>
        <taxon>Tylenchomorpha</taxon>
        <taxon>Tylenchoidea</taxon>
        <taxon>Heteroderidae</taxon>
        <taxon>Heteroderinae</taxon>
        <taxon>Heterodera</taxon>
    </lineage>
</organism>
<keyword evidence="1" id="KW-1133">Transmembrane helix</keyword>
<dbReference type="EMBL" id="JBICBT010000261">
    <property type="protein sequence ID" value="KAL3118850.1"/>
    <property type="molecule type" value="Genomic_DNA"/>
</dbReference>
<comment type="caution">
    <text evidence="2">The sequence shown here is derived from an EMBL/GenBank/DDBJ whole genome shotgun (WGS) entry which is preliminary data.</text>
</comment>
<name>A0ABD2LUD9_9BILA</name>
<keyword evidence="1" id="KW-0812">Transmembrane</keyword>
<evidence type="ECO:0000313" key="3">
    <source>
        <dbReference type="Proteomes" id="UP001620626"/>
    </source>
</evidence>
<keyword evidence="3" id="KW-1185">Reference proteome</keyword>
<evidence type="ECO:0000256" key="1">
    <source>
        <dbReference type="SAM" id="Phobius"/>
    </source>
</evidence>
<sequence>MMATQRTQPKHSRGPAMWEDCALFSTGHDQTNLRGCGWAATAAETIRQKQRRDVRNRCSFYCKAAAMVLALVNAVGCNLAIIIFVPNFMCGKCLPLFVFVLRCFDAIGHQVNALLPVPTFTSFSPFEAALLEKVRRMTREELRRFDADRTGIVDYALKSSVNRGKSVRNGEIPNF</sequence>
<keyword evidence="1" id="KW-0472">Membrane</keyword>
<accession>A0ABD2LUD9</accession>